<reference evidence="4" key="1">
    <citation type="journal article" date="2019" name="Int. J. Syst. Evol. Microbiol.">
        <title>The Global Catalogue of Microorganisms (GCM) 10K type strain sequencing project: providing services to taxonomists for standard genome sequencing and annotation.</title>
        <authorList>
            <consortium name="The Broad Institute Genomics Platform"/>
            <consortium name="The Broad Institute Genome Sequencing Center for Infectious Disease"/>
            <person name="Wu L."/>
            <person name="Ma J."/>
        </authorList>
    </citation>
    <scope>NUCLEOTIDE SEQUENCE [LARGE SCALE GENOMIC DNA]</scope>
    <source>
        <strain evidence="4">CGMCC 1.8985</strain>
    </source>
</reference>
<evidence type="ECO:0000256" key="1">
    <source>
        <dbReference type="SAM" id="MobiDB-lite"/>
    </source>
</evidence>
<feature type="region of interest" description="Disordered" evidence="1">
    <location>
        <begin position="75"/>
        <end position="114"/>
    </location>
</feature>
<keyword evidence="2" id="KW-1133">Transmembrane helix</keyword>
<keyword evidence="2" id="KW-0812">Transmembrane</keyword>
<evidence type="ECO:0000256" key="2">
    <source>
        <dbReference type="SAM" id="Phobius"/>
    </source>
</evidence>
<gene>
    <name evidence="3" type="ORF">GCM10011394_05430</name>
</gene>
<evidence type="ECO:0000313" key="4">
    <source>
        <dbReference type="Proteomes" id="UP000599009"/>
    </source>
</evidence>
<evidence type="ECO:0000313" key="3">
    <source>
        <dbReference type="EMBL" id="GGJ99211.1"/>
    </source>
</evidence>
<dbReference type="EMBL" id="BMME01000001">
    <property type="protein sequence ID" value="GGJ99211.1"/>
    <property type="molecule type" value="Genomic_DNA"/>
</dbReference>
<organism evidence="3 4">
    <name type="scientific">Luteimonas terricola</name>
    <dbReference type="NCBI Taxonomy" id="645597"/>
    <lineage>
        <taxon>Bacteria</taxon>
        <taxon>Pseudomonadati</taxon>
        <taxon>Pseudomonadota</taxon>
        <taxon>Gammaproteobacteria</taxon>
        <taxon>Lysobacterales</taxon>
        <taxon>Lysobacteraceae</taxon>
        <taxon>Luteimonas</taxon>
    </lineage>
</organism>
<comment type="caution">
    <text evidence="3">The sequence shown here is derived from an EMBL/GenBank/DDBJ whole genome shotgun (WGS) entry which is preliminary data.</text>
</comment>
<feature type="compositionally biased region" description="Basic and acidic residues" evidence="1">
    <location>
        <begin position="78"/>
        <end position="98"/>
    </location>
</feature>
<accession>A0ABQ2EBW6</accession>
<dbReference type="Proteomes" id="UP000599009">
    <property type="component" value="Unassembled WGS sequence"/>
</dbReference>
<keyword evidence="2" id="KW-0472">Membrane</keyword>
<sequence>MVDNHRTRDINHAGVTAVVATVITAIVSTLMPTVITAGLASIIPAMVRAPVLATAPLLSGMAAVMAAAVVVPRLRRGRERDSQRQREGGKSKGPEGLHRVSPAVGSESTIVCHA</sequence>
<keyword evidence="4" id="KW-1185">Reference proteome</keyword>
<name>A0ABQ2EBW6_9GAMM</name>
<proteinExistence type="predicted"/>
<feature type="transmembrane region" description="Helical" evidence="2">
    <location>
        <begin position="12"/>
        <end position="43"/>
    </location>
</feature>
<evidence type="ECO:0008006" key="5">
    <source>
        <dbReference type="Google" id="ProtNLM"/>
    </source>
</evidence>
<feature type="transmembrane region" description="Helical" evidence="2">
    <location>
        <begin position="49"/>
        <end position="71"/>
    </location>
</feature>
<protein>
    <recommendedName>
        <fullName evidence="5">Efflux RND transporter permease subunit</fullName>
    </recommendedName>
</protein>